<dbReference type="RefSeq" id="XP_026613191.1">
    <property type="nucleotide sequence ID" value="XM_026760504.1"/>
</dbReference>
<proteinExistence type="predicted"/>
<reference evidence="4" key="1">
    <citation type="submission" date="2018-08" db="EMBL/GenBank/DDBJ databases">
        <title>Draft genome sequence of azole-resistant Aspergillus thermomutatus (Neosartorya pseudofischeri) strain HMR AF 39, isolated from a human nasal aspirate.</title>
        <authorList>
            <person name="Parent-Michaud M."/>
            <person name="Dufresne P.J."/>
            <person name="Fournier E."/>
            <person name="Martineau C."/>
            <person name="Moreira S."/>
            <person name="Perkins V."/>
            <person name="De Repentigny L."/>
            <person name="Dufresne S.F."/>
        </authorList>
    </citation>
    <scope>NUCLEOTIDE SEQUENCE [LARGE SCALE GENOMIC DNA]</scope>
    <source>
        <strain evidence="4">HMR AF 39</strain>
    </source>
</reference>
<dbReference type="InterPro" id="IPR052389">
    <property type="entry name" value="Sec_Metab_Biosynth-Assoc"/>
</dbReference>
<evidence type="ECO:0000259" key="2">
    <source>
        <dbReference type="Pfam" id="PF13622"/>
    </source>
</evidence>
<name>A0A397GMD3_ASPTH</name>
<comment type="caution">
    <text evidence="4">The sequence shown here is derived from an EMBL/GenBank/DDBJ whole genome shotgun (WGS) entry which is preliminary data.</text>
</comment>
<dbReference type="VEuPathDB" id="FungiDB:CDV56_106885"/>
<dbReference type="Pfam" id="PF13622">
    <property type="entry name" value="4HBT_3"/>
    <property type="match status" value="1"/>
</dbReference>
<feature type="domain" description="Acyl-CoA thioesterase-like N-terminal HotDog" evidence="2">
    <location>
        <begin position="329"/>
        <end position="405"/>
    </location>
</feature>
<dbReference type="InterPro" id="IPR018786">
    <property type="entry name" value="Mit_KHE1"/>
</dbReference>
<dbReference type="InterPro" id="IPR049450">
    <property type="entry name" value="ACOT8-like_C"/>
</dbReference>
<dbReference type="PANTHER" id="PTHR38110:SF1">
    <property type="entry name" value="THIOESTERASE DOMAIN-CONTAINING PROTEIN"/>
    <property type="match status" value="1"/>
</dbReference>
<protein>
    <submittedName>
        <fullName evidence="4">Uncharacterized protein</fullName>
    </submittedName>
</protein>
<feature type="domain" description="Acyl-CoA thioesterase-like C-terminal" evidence="3">
    <location>
        <begin position="482"/>
        <end position="633"/>
    </location>
</feature>
<dbReference type="InterPro" id="IPR029069">
    <property type="entry name" value="HotDog_dom_sf"/>
</dbReference>
<dbReference type="Pfam" id="PF10173">
    <property type="entry name" value="Mit_KHE1"/>
    <property type="match status" value="1"/>
</dbReference>
<dbReference type="InterPro" id="IPR042171">
    <property type="entry name" value="Acyl-CoA_hotdog"/>
</dbReference>
<organism evidence="4 5">
    <name type="scientific">Aspergillus thermomutatus</name>
    <name type="common">Neosartorya pseudofischeri</name>
    <dbReference type="NCBI Taxonomy" id="41047"/>
    <lineage>
        <taxon>Eukaryota</taxon>
        <taxon>Fungi</taxon>
        <taxon>Dikarya</taxon>
        <taxon>Ascomycota</taxon>
        <taxon>Pezizomycotina</taxon>
        <taxon>Eurotiomycetes</taxon>
        <taxon>Eurotiomycetidae</taxon>
        <taxon>Eurotiales</taxon>
        <taxon>Aspergillaceae</taxon>
        <taxon>Aspergillus</taxon>
        <taxon>Aspergillus subgen. Fumigati</taxon>
    </lineage>
</organism>
<evidence type="ECO:0000259" key="3">
    <source>
        <dbReference type="Pfam" id="PF20789"/>
    </source>
</evidence>
<evidence type="ECO:0000256" key="1">
    <source>
        <dbReference type="SAM" id="Phobius"/>
    </source>
</evidence>
<dbReference type="PANTHER" id="PTHR38110">
    <property type="entry name" value="CHROMOSOME 23, WHOLE GENOME SHOTGUN SEQUENCE"/>
    <property type="match status" value="1"/>
</dbReference>
<keyword evidence="1" id="KW-1133">Transmembrane helix</keyword>
<accession>A0A397GMD3</accession>
<dbReference type="AlphaFoldDB" id="A0A397GMD3"/>
<evidence type="ECO:0000313" key="5">
    <source>
        <dbReference type="Proteomes" id="UP000215305"/>
    </source>
</evidence>
<sequence>MRLFVIPISTQRALIYSRPLSRDIAKELSVLDRVTNKAAETWARWEEADKGWKKHLVTWGNKVQQRIPFEEWGLKSIPSLKAQRRLDKSWETKKVDVLFPGNAIKADKLRSILRKIATERQDLHRRKMWWSLIAAPFTAPIALIPVVPNIPFFYLAYRGWSHWRALNGSKHLECLVEKDLLNPISFPGLEQLYAKRVARALGNNDSEKSASSMVEEVERSEDRLLLNMADAKKLASILDAPELALEAERAIFQVGESLKAQHEAAKIDQGSATSKEKKTFTELHAGKTINMSLIQPVQQETWQGLAIQRHSKRQSMSRRSTRTHTQLIWTPNVPHGGYATSVLYRLATVYFRETKSSRFQTTPEPIGFQLSFLRRTVVGPAILKVQDVKIGARISTIHVTLSQRPDRPGTADDKDDLEVKVVGYITVSPPEMEEGPICKGTWGLSPPPVSGSLANGSVNLAALAANGADGAWMRLPRPPPGLTAPQHLEIYAPRPQGPMTLESRQKQVVDQWARFIPGGKTVARWSNEAVMFLADLFPAALDRMGAMETRRLLAMEEPQGGQLKENAVDKETFWYPTVTLNIDLKTRIPPEGVEWLHSRVVTRMLRGSRADLDVVILDPQGELIALSTQVALVVDASRNTKGRVGSEKL</sequence>
<keyword evidence="1" id="KW-0472">Membrane</keyword>
<evidence type="ECO:0000313" key="4">
    <source>
        <dbReference type="EMBL" id="RHZ52045.1"/>
    </source>
</evidence>
<dbReference type="SUPFAM" id="SSF54637">
    <property type="entry name" value="Thioesterase/thiol ester dehydrase-isomerase"/>
    <property type="match status" value="1"/>
</dbReference>
<feature type="transmembrane region" description="Helical" evidence="1">
    <location>
        <begin position="129"/>
        <end position="157"/>
    </location>
</feature>
<dbReference type="GeneID" id="38128859"/>
<keyword evidence="5" id="KW-1185">Reference proteome</keyword>
<keyword evidence="1" id="KW-0812">Transmembrane</keyword>
<dbReference type="EMBL" id="NKHU02000140">
    <property type="protein sequence ID" value="RHZ52045.1"/>
    <property type="molecule type" value="Genomic_DNA"/>
</dbReference>
<dbReference type="STRING" id="41047.A0A397GMD3"/>
<dbReference type="Proteomes" id="UP000215305">
    <property type="component" value="Unassembled WGS sequence"/>
</dbReference>
<dbReference type="Gene3D" id="2.40.160.210">
    <property type="entry name" value="Acyl-CoA thioesterase, double hotdog domain"/>
    <property type="match status" value="1"/>
</dbReference>
<dbReference type="InterPro" id="IPR049449">
    <property type="entry name" value="TesB_ACOT8-like_N"/>
</dbReference>
<gene>
    <name evidence="4" type="ORF">CDV56_106885</name>
</gene>
<dbReference type="Pfam" id="PF20789">
    <property type="entry name" value="4HBT_3C"/>
    <property type="match status" value="1"/>
</dbReference>
<dbReference type="OrthoDB" id="2532955at2759"/>